<accession>A0A327ZNV6</accession>
<dbReference type="Pfam" id="PF03547">
    <property type="entry name" value="Mem_trans"/>
    <property type="match status" value="1"/>
</dbReference>
<feature type="transmembrane region" description="Helical" evidence="7">
    <location>
        <begin position="247"/>
        <end position="268"/>
    </location>
</feature>
<evidence type="ECO:0000313" key="8">
    <source>
        <dbReference type="EMBL" id="RAK44043.1"/>
    </source>
</evidence>
<sequence length="301" mass="34039">MTQSFIMIIALIMLGYILKKLKYLKEEDGRVLATLVMNVTLPSLVIVTLSGVEIDASLIMLPIIMIIYAVIAKFLAILLFLKYNNQIRGSVGMMASAFNIGLFAYPLVEQMFGAKGLLYFGMFDIGGSIMMFGVTYFVGSYFSEGGDTFDIRYLLMSILKTVPLMTYIIMLIFNVIHFKLPSQVLDFFEIISKANLPLSMILLGVFLNFKIDKYYLPIAMKYLAFHYGLGAFVGAICYFLLPFNEMFRTTLLIGWLLPIGVAIIPYAIEFKYKTIPLISMITNITIVISIVILYIFQLIML</sequence>
<feature type="transmembrane region" description="Helical" evidence="7">
    <location>
        <begin position="31"/>
        <end position="52"/>
    </location>
</feature>
<keyword evidence="2" id="KW-0813">Transport</keyword>
<name>A0A327ZNV6_9STAP</name>
<evidence type="ECO:0000256" key="1">
    <source>
        <dbReference type="ARBA" id="ARBA00004141"/>
    </source>
</evidence>
<dbReference type="GO" id="GO:0055085">
    <property type="term" value="P:transmembrane transport"/>
    <property type="evidence" value="ECO:0007669"/>
    <property type="project" value="InterPro"/>
</dbReference>
<comment type="subcellular location">
    <subcellularLocation>
        <location evidence="1">Membrane</location>
        <topology evidence="1">Multi-pass membrane protein</topology>
    </subcellularLocation>
</comment>
<feature type="transmembrane region" description="Helical" evidence="7">
    <location>
        <begin position="117"/>
        <end position="142"/>
    </location>
</feature>
<evidence type="ECO:0000256" key="2">
    <source>
        <dbReference type="ARBA" id="ARBA00022448"/>
    </source>
</evidence>
<evidence type="ECO:0000256" key="7">
    <source>
        <dbReference type="SAM" id="Phobius"/>
    </source>
</evidence>
<dbReference type="EMBL" id="PZJH01000006">
    <property type="protein sequence ID" value="RAK44043.1"/>
    <property type="molecule type" value="Genomic_DNA"/>
</dbReference>
<gene>
    <name evidence="8" type="ORF">BHU61_10880</name>
</gene>
<proteinExistence type="predicted"/>
<feature type="transmembrane region" description="Helical" evidence="7">
    <location>
        <begin position="154"/>
        <end position="178"/>
    </location>
</feature>
<evidence type="ECO:0000256" key="4">
    <source>
        <dbReference type="ARBA" id="ARBA00022692"/>
    </source>
</evidence>
<protein>
    <submittedName>
        <fullName evidence="8">Malonate transporter</fullName>
    </submittedName>
</protein>
<feature type="transmembrane region" description="Helical" evidence="7">
    <location>
        <begin position="223"/>
        <end position="241"/>
    </location>
</feature>
<evidence type="ECO:0000256" key="3">
    <source>
        <dbReference type="ARBA" id="ARBA00022475"/>
    </source>
</evidence>
<dbReference type="Proteomes" id="UP000249808">
    <property type="component" value="Unassembled WGS sequence"/>
</dbReference>
<keyword evidence="5 7" id="KW-1133">Transmembrane helix</keyword>
<keyword evidence="4 7" id="KW-0812">Transmembrane</keyword>
<keyword evidence="6 7" id="KW-0472">Membrane</keyword>
<reference evidence="8 9" key="1">
    <citation type="journal article" date="2018" name="Front. Microbiol.">
        <title>Description and Comparative Genomics of Macrococcus caseolyticus subsp. hominis subsp. nov., Macrococcus goetzii sp. nov., Macrococcus epidermidis sp. nov., and Macrococcus bohemicus sp. nov., Novel Macrococci From Human Clinical Material With Virulence Potential and Suspected Uptake of Foreign DNA by Natural Transformation.</title>
        <authorList>
            <person name="Maslanova I."/>
            <person name="Wertheimer Z."/>
            <person name="Sedlacek I."/>
            <person name="Svec P."/>
            <person name="Indrakova A."/>
            <person name="Kovarovic V."/>
            <person name="Schumann P."/>
            <person name="Sproer C."/>
            <person name="Kralova S."/>
            <person name="Sedo O."/>
            <person name="Kristofova L."/>
            <person name="Vrbovska V."/>
            <person name="Fuzik T."/>
            <person name="Petras P."/>
            <person name="Zdrahal Z."/>
            <person name="Ruzickova V."/>
            <person name="Doskar J."/>
            <person name="Pantucek R."/>
        </authorList>
    </citation>
    <scope>NUCLEOTIDE SEQUENCE [LARGE SCALE GENOMIC DNA]</scope>
    <source>
        <strain evidence="8 9">01/688</strain>
    </source>
</reference>
<organism evidence="8 9">
    <name type="scientific">Macrococcus epidermidis</name>
    <dbReference type="NCBI Taxonomy" id="1902580"/>
    <lineage>
        <taxon>Bacteria</taxon>
        <taxon>Bacillati</taxon>
        <taxon>Bacillota</taxon>
        <taxon>Bacilli</taxon>
        <taxon>Bacillales</taxon>
        <taxon>Staphylococcaceae</taxon>
        <taxon>Macrococcus</taxon>
    </lineage>
</organism>
<feature type="transmembrane region" description="Helical" evidence="7">
    <location>
        <begin position="87"/>
        <end position="105"/>
    </location>
</feature>
<dbReference type="AlphaFoldDB" id="A0A327ZNV6"/>
<keyword evidence="3" id="KW-1003">Cell membrane</keyword>
<dbReference type="RefSeq" id="WP_111716815.1">
    <property type="nucleotide sequence ID" value="NZ_JBHSSR010000016.1"/>
</dbReference>
<dbReference type="PANTHER" id="PTHR36838">
    <property type="entry name" value="AUXIN EFFLUX CARRIER FAMILY PROTEIN"/>
    <property type="match status" value="1"/>
</dbReference>
<keyword evidence="9" id="KW-1185">Reference proteome</keyword>
<dbReference type="GO" id="GO:0016020">
    <property type="term" value="C:membrane"/>
    <property type="evidence" value="ECO:0007669"/>
    <property type="project" value="UniProtKB-SubCell"/>
</dbReference>
<feature type="transmembrane region" description="Helical" evidence="7">
    <location>
        <begin position="58"/>
        <end position="80"/>
    </location>
</feature>
<comment type="caution">
    <text evidence="8">The sequence shown here is derived from an EMBL/GenBank/DDBJ whole genome shotgun (WGS) entry which is preliminary data.</text>
</comment>
<dbReference type="PANTHER" id="PTHR36838:SF3">
    <property type="entry name" value="TRANSPORTER AUXIN EFFLUX CARRIER EC FAMILY"/>
    <property type="match status" value="1"/>
</dbReference>
<evidence type="ECO:0000256" key="6">
    <source>
        <dbReference type="ARBA" id="ARBA00023136"/>
    </source>
</evidence>
<evidence type="ECO:0000256" key="5">
    <source>
        <dbReference type="ARBA" id="ARBA00022989"/>
    </source>
</evidence>
<feature type="transmembrane region" description="Helical" evidence="7">
    <location>
        <begin position="190"/>
        <end position="211"/>
    </location>
</feature>
<feature type="transmembrane region" description="Helical" evidence="7">
    <location>
        <begin position="6"/>
        <end position="24"/>
    </location>
</feature>
<evidence type="ECO:0000313" key="9">
    <source>
        <dbReference type="Proteomes" id="UP000249808"/>
    </source>
</evidence>
<dbReference type="InterPro" id="IPR004776">
    <property type="entry name" value="Mem_transp_PIN-like"/>
</dbReference>
<feature type="transmembrane region" description="Helical" evidence="7">
    <location>
        <begin position="280"/>
        <end position="300"/>
    </location>
</feature>